<evidence type="ECO:0000256" key="6">
    <source>
        <dbReference type="ARBA" id="ARBA00022683"/>
    </source>
</evidence>
<keyword evidence="4" id="KW-0597">Phosphoprotein</keyword>
<comment type="function">
    <text evidence="8">The phosphoenolpyruvate-dependent sugar phosphotransferase system (sugar PTS), a major carbohydrate active transport system, catalyzes the phosphorylation of incoming sugar substrates concomitantly with their translocation across the cell membrane. The enzyme II UlaABC PTS system is involved in ascorbate transport.</text>
</comment>
<dbReference type="InterPro" id="IPR016152">
    <property type="entry name" value="PTrfase/Anion_transptr"/>
</dbReference>
<evidence type="ECO:0000256" key="2">
    <source>
        <dbReference type="ARBA" id="ARBA00022448"/>
    </source>
</evidence>
<dbReference type="Proteomes" id="UP001059819">
    <property type="component" value="Chromosome"/>
</dbReference>
<evidence type="ECO:0000256" key="4">
    <source>
        <dbReference type="ARBA" id="ARBA00022553"/>
    </source>
</evidence>
<keyword evidence="3" id="KW-0963">Cytoplasm</keyword>
<dbReference type="Pfam" id="PF00359">
    <property type="entry name" value="PTS_EIIA_2"/>
    <property type="match status" value="1"/>
</dbReference>
<keyword evidence="13" id="KW-1185">Reference proteome</keyword>
<evidence type="ECO:0000256" key="8">
    <source>
        <dbReference type="ARBA" id="ARBA00037387"/>
    </source>
</evidence>
<evidence type="ECO:0000256" key="5">
    <source>
        <dbReference type="ARBA" id="ARBA00022679"/>
    </source>
</evidence>
<evidence type="ECO:0000256" key="1">
    <source>
        <dbReference type="ARBA" id="ARBA00004496"/>
    </source>
</evidence>
<sequence length="149" mass="17540">MLFKKELINFVDNEINSWQKAIEIASESLIKNNYVDDSYWKEIIEITDKTGPYYIVAPKIALLHLSPKPEWKDKENALSLTVFKNSIKFKQEPRYHVNFCLALFAKDNSSHIDIMQKFAILFTNQKFLAELENAKNIDDVYKVLERYDT</sequence>
<dbReference type="RefSeq" id="WP_259430238.1">
    <property type="nucleotide sequence ID" value="NZ_CP103424.1"/>
</dbReference>
<keyword evidence="12" id="KW-0762">Sugar transport</keyword>
<organism evidence="12 13">
    <name type="scientific">Mycoplasma cottewii</name>
    <dbReference type="NCBI Taxonomy" id="51364"/>
    <lineage>
        <taxon>Bacteria</taxon>
        <taxon>Bacillati</taxon>
        <taxon>Mycoplasmatota</taxon>
        <taxon>Mollicutes</taxon>
        <taxon>Mycoplasmataceae</taxon>
        <taxon>Mycoplasma</taxon>
    </lineage>
</organism>
<keyword evidence="2" id="KW-0813">Transport</keyword>
<evidence type="ECO:0000256" key="10">
    <source>
        <dbReference type="ARBA" id="ARBA00042072"/>
    </source>
</evidence>
<evidence type="ECO:0000259" key="11">
    <source>
        <dbReference type="PROSITE" id="PS51094"/>
    </source>
</evidence>
<gene>
    <name evidence="12" type="ORF">NX779_00260</name>
</gene>
<evidence type="ECO:0000313" key="12">
    <source>
        <dbReference type="EMBL" id="UWD35080.1"/>
    </source>
</evidence>
<evidence type="ECO:0000256" key="7">
    <source>
        <dbReference type="ARBA" id="ARBA00022777"/>
    </source>
</evidence>
<reference evidence="12" key="1">
    <citation type="submission" date="2022-08" db="EMBL/GenBank/DDBJ databases">
        <title>Complete genome sequence of Mycoplasma cottewii type strain VIS.</title>
        <authorList>
            <person name="Spergser J."/>
        </authorList>
    </citation>
    <scope>NUCLEOTIDE SEQUENCE</scope>
    <source>
        <strain evidence="12">VIS</strain>
    </source>
</reference>
<keyword evidence="7" id="KW-0418">Kinase</keyword>
<dbReference type="PANTHER" id="PTHR36203">
    <property type="entry name" value="ASCORBATE-SPECIFIC PTS SYSTEM EIIA COMPONENT"/>
    <property type="match status" value="1"/>
</dbReference>
<feature type="domain" description="PTS EIIA type-2" evidence="11">
    <location>
        <begin position="1"/>
        <end position="147"/>
    </location>
</feature>
<dbReference type="PANTHER" id="PTHR36203:SF1">
    <property type="entry name" value="ASCORBATE-SPECIFIC PTS SYSTEM EIIA COMPONENT"/>
    <property type="match status" value="1"/>
</dbReference>
<dbReference type="SUPFAM" id="SSF55804">
    <property type="entry name" value="Phoshotransferase/anion transport protein"/>
    <property type="match status" value="1"/>
</dbReference>
<keyword evidence="5" id="KW-0808">Transferase</keyword>
<proteinExistence type="predicted"/>
<protein>
    <recommendedName>
        <fullName evidence="9">Ascorbate-specific PTS system EIIA component</fullName>
    </recommendedName>
    <alternativeName>
        <fullName evidence="10">Ascorbate-specific phosphotransferase enzyme IIA component</fullName>
    </alternativeName>
</protein>
<dbReference type="EMBL" id="CP103424">
    <property type="protein sequence ID" value="UWD35080.1"/>
    <property type="molecule type" value="Genomic_DNA"/>
</dbReference>
<keyword evidence="6" id="KW-0598">Phosphotransferase system</keyword>
<evidence type="ECO:0000256" key="3">
    <source>
        <dbReference type="ARBA" id="ARBA00022490"/>
    </source>
</evidence>
<name>A0ABY5TXZ9_9MOLU</name>
<comment type="subcellular location">
    <subcellularLocation>
        <location evidence="1">Cytoplasm</location>
    </subcellularLocation>
</comment>
<accession>A0ABY5TXZ9</accession>
<dbReference type="InterPro" id="IPR002178">
    <property type="entry name" value="PTS_EIIA_type-2_dom"/>
</dbReference>
<evidence type="ECO:0000256" key="9">
    <source>
        <dbReference type="ARBA" id="ARBA00041175"/>
    </source>
</evidence>
<evidence type="ECO:0000313" key="13">
    <source>
        <dbReference type="Proteomes" id="UP001059819"/>
    </source>
</evidence>
<dbReference type="Gene3D" id="3.40.930.10">
    <property type="entry name" value="Mannitol-specific EII, Chain A"/>
    <property type="match status" value="1"/>
</dbReference>
<dbReference type="InterPro" id="IPR051351">
    <property type="entry name" value="Ascorbate-PTS_EIIA_comp"/>
</dbReference>
<dbReference type="PROSITE" id="PS51094">
    <property type="entry name" value="PTS_EIIA_TYPE_2"/>
    <property type="match status" value="1"/>
</dbReference>